<name>A0A183TJ80_SCHSO</name>
<evidence type="ECO:0000313" key="3">
    <source>
        <dbReference type="WBParaSite" id="SSLN_0001716101-mRNA-1"/>
    </source>
</evidence>
<dbReference type="WBParaSite" id="SSLN_0001716101-mRNA-1">
    <property type="protein sequence ID" value="SSLN_0001716101-mRNA-1"/>
    <property type="gene ID" value="SSLN_0001716101"/>
</dbReference>
<accession>A0A183TJ80</accession>
<sequence length="75" mass="7790">MVSQFVGSGEKDTAVWAANYLLLGVNSQVVGQIDDTSAPVSIRVSATSSNLAAIADRIERSEVGGPRDDQIAQVG</sequence>
<protein>
    <submittedName>
        <fullName evidence="3">PBP_domain domain-containing protein</fullName>
    </submittedName>
</protein>
<keyword evidence="2" id="KW-1185">Reference proteome</keyword>
<reference evidence="3" key="1">
    <citation type="submission" date="2016-06" db="UniProtKB">
        <authorList>
            <consortium name="WormBaseParasite"/>
        </authorList>
    </citation>
    <scope>IDENTIFICATION</scope>
</reference>
<reference evidence="1 2" key="2">
    <citation type="submission" date="2018-11" db="EMBL/GenBank/DDBJ databases">
        <authorList>
            <consortium name="Pathogen Informatics"/>
        </authorList>
    </citation>
    <scope>NUCLEOTIDE SEQUENCE [LARGE SCALE GENOMIC DNA]</scope>
    <source>
        <strain evidence="1 2">NST_G2</strain>
    </source>
</reference>
<gene>
    <name evidence="1" type="ORF">SSLN_LOCUS16528</name>
</gene>
<evidence type="ECO:0000313" key="1">
    <source>
        <dbReference type="EMBL" id="VDM02914.1"/>
    </source>
</evidence>
<proteinExistence type="predicted"/>
<dbReference type="EMBL" id="UYSU01041196">
    <property type="protein sequence ID" value="VDM02914.1"/>
    <property type="molecule type" value="Genomic_DNA"/>
</dbReference>
<dbReference type="Proteomes" id="UP000275846">
    <property type="component" value="Unassembled WGS sequence"/>
</dbReference>
<organism evidence="3">
    <name type="scientific">Schistocephalus solidus</name>
    <name type="common">Tapeworm</name>
    <dbReference type="NCBI Taxonomy" id="70667"/>
    <lineage>
        <taxon>Eukaryota</taxon>
        <taxon>Metazoa</taxon>
        <taxon>Spiralia</taxon>
        <taxon>Lophotrochozoa</taxon>
        <taxon>Platyhelminthes</taxon>
        <taxon>Cestoda</taxon>
        <taxon>Eucestoda</taxon>
        <taxon>Diphyllobothriidea</taxon>
        <taxon>Diphyllobothriidae</taxon>
        <taxon>Schistocephalus</taxon>
    </lineage>
</organism>
<evidence type="ECO:0000313" key="2">
    <source>
        <dbReference type="Proteomes" id="UP000275846"/>
    </source>
</evidence>
<dbReference type="AlphaFoldDB" id="A0A183TJ80"/>